<dbReference type="Proteomes" id="UP000294746">
    <property type="component" value="Unassembled WGS sequence"/>
</dbReference>
<dbReference type="InterPro" id="IPR029044">
    <property type="entry name" value="Nucleotide-diphossugar_trans"/>
</dbReference>
<evidence type="ECO:0000313" key="2">
    <source>
        <dbReference type="EMBL" id="TCP64126.1"/>
    </source>
</evidence>
<evidence type="ECO:0000259" key="1">
    <source>
        <dbReference type="Pfam" id="PF00535"/>
    </source>
</evidence>
<keyword evidence="2" id="KW-0808">Transferase</keyword>
<keyword evidence="3" id="KW-1185">Reference proteome</keyword>
<dbReference type="InterPro" id="IPR029063">
    <property type="entry name" value="SAM-dependent_MTases_sf"/>
</dbReference>
<dbReference type="EMBL" id="SLXV01000043">
    <property type="protein sequence ID" value="TCP64126.1"/>
    <property type="molecule type" value="Genomic_DNA"/>
</dbReference>
<dbReference type="PANTHER" id="PTHR43179:SF7">
    <property type="entry name" value="RHAMNOSYLTRANSFERASE WBBL"/>
    <property type="match status" value="1"/>
</dbReference>
<dbReference type="Pfam" id="PF00535">
    <property type="entry name" value="Glycos_transf_2"/>
    <property type="match status" value="1"/>
</dbReference>
<dbReference type="Gene3D" id="3.90.550.10">
    <property type="entry name" value="Spore Coat Polysaccharide Biosynthesis Protein SpsA, Chain A"/>
    <property type="match status" value="1"/>
</dbReference>
<sequence length="452" mass="51642">MFPIKVSIIILTYNQLEFTKRCVESIYRHTPRGQFELIFVDNGSSDDTVRYLTSLSEVSIILNEKNVGFAKGCNQGGTIAKGEYILFLNNDVIVTKNWLEPMLERIIADPRIGMIGPVSNYVSGAQIVRASYHSVDELDIFAERYCIESQGNTRKVHRLVGFCLLARKTILDEIGWFDEQYVSGNFEDDDLSLKVLQKGYELWIANDSFVHHFGHATFNGNPDLSFQHLYHVNRQRYIEKWHIPPEQLFPRYEILHMIPPTSKRILDVGCSVGTLGAELLNRQSCELYGIEISQTAADIANVYYQDVQVSDVENMQDTYPHDFFDTIVFSNILEYLTDPWGIVQRFATYLQSGGSMIICVPNMVHANNQLHYLQGNGVSHTHLRSFTPSTIQSLCSLDFFTIERQEYTHSQVDANLLQFLSELKILGEQHGYSFPVTEHASCLQILLQAVKK</sequence>
<dbReference type="SUPFAM" id="SSF53335">
    <property type="entry name" value="S-adenosyl-L-methionine-dependent methyltransferases"/>
    <property type="match status" value="1"/>
</dbReference>
<protein>
    <submittedName>
        <fullName evidence="2">GT2 family glycosyltransferase</fullName>
    </submittedName>
</protein>
<dbReference type="AlphaFoldDB" id="A0A4V2SWZ9"/>
<dbReference type="RefSeq" id="WP_165873798.1">
    <property type="nucleotide sequence ID" value="NZ_SLXV01000043.1"/>
</dbReference>
<dbReference type="PANTHER" id="PTHR43179">
    <property type="entry name" value="RHAMNOSYLTRANSFERASE WBBL"/>
    <property type="match status" value="1"/>
</dbReference>
<comment type="caution">
    <text evidence="2">The sequence shown here is derived from an EMBL/GenBank/DDBJ whole genome shotgun (WGS) entry which is preliminary data.</text>
</comment>
<dbReference type="Gene3D" id="3.40.50.150">
    <property type="entry name" value="Vaccinia Virus protein VP39"/>
    <property type="match status" value="1"/>
</dbReference>
<gene>
    <name evidence="2" type="ORF">EDD57_14311</name>
</gene>
<dbReference type="Pfam" id="PF13489">
    <property type="entry name" value="Methyltransf_23"/>
    <property type="match status" value="1"/>
</dbReference>
<organism evidence="2 3">
    <name type="scientific">Baia soyae</name>
    <dbReference type="NCBI Taxonomy" id="1544746"/>
    <lineage>
        <taxon>Bacteria</taxon>
        <taxon>Bacillati</taxon>
        <taxon>Bacillota</taxon>
        <taxon>Bacilli</taxon>
        <taxon>Bacillales</taxon>
        <taxon>Thermoactinomycetaceae</taxon>
        <taxon>Baia</taxon>
    </lineage>
</organism>
<dbReference type="SUPFAM" id="SSF53448">
    <property type="entry name" value="Nucleotide-diphospho-sugar transferases"/>
    <property type="match status" value="1"/>
</dbReference>
<dbReference type="InterPro" id="IPR001173">
    <property type="entry name" value="Glyco_trans_2-like"/>
</dbReference>
<accession>A0A4V2SWZ9</accession>
<reference evidence="2 3" key="1">
    <citation type="submission" date="2019-03" db="EMBL/GenBank/DDBJ databases">
        <title>Genomic Encyclopedia of Type Strains, Phase IV (KMG-IV): sequencing the most valuable type-strain genomes for metagenomic binning, comparative biology and taxonomic classification.</title>
        <authorList>
            <person name="Goeker M."/>
        </authorList>
    </citation>
    <scope>NUCLEOTIDE SEQUENCE [LARGE SCALE GENOMIC DNA]</scope>
    <source>
        <strain evidence="2 3">DSM 46831</strain>
    </source>
</reference>
<proteinExistence type="predicted"/>
<evidence type="ECO:0000313" key="3">
    <source>
        <dbReference type="Proteomes" id="UP000294746"/>
    </source>
</evidence>
<dbReference type="GO" id="GO:0016740">
    <property type="term" value="F:transferase activity"/>
    <property type="evidence" value="ECO:0007669"/>
    <property type="project" value="UniProtKB-KW"/>
</dbReference>
<dbReference type="CDD" id="cd04186">
    <property type="entry name" value="GT_2_like_c"/>
    <property type="match status" value="1"/>
</dbReference>
<name>A0A4V2SWZ9_9BACL</name>
<feature type="domain" description="Glycosyltransferase 2-like" evidence="1">
    <location>
        <begin position="7"/>
        <end position="174"/>
    </location>
</feature>
<dbReference type="CDD" id="cd02440">
    <property type="entry name" value="AdoMet_MTases"/>
    <property type="match status" value="1"/>
</dbReference>